<dbReference type="SUPFAM" id="SSF161098">
    <property type="entry name" value="MetI-like"/>
    <property type="match status" value="2"/>
</dbReference>
<dbReference type="Gene3D" id="1.10.3720.10">
    <property type="entry name" value="MetI-like"/>
    <property type="match status" value="2"/>
</dbReference>
<name>A0A317N552_9GAMM</name>
<feature type="domain" description="ABC transmembrane type-1" evidence="9">
    <location>
        <begin position="337"/>
        <end position="542"/>
    </location>
</feature>
<dbReference type="GO" id="GO:0055085">
    <property type="term" value="P:transmembrane transport"/>
    <property type="evidence" value="ECO:0007669"/>
    <property type="project" value="InterPro"/>
</dbReference>
<dbReference type="InterPro" id="IPR000515">
    <property type="entry name" value="MetI-like"/>
</dbReference>
<keyword evidence="3" id="KW-1003">Cell membrane</keyword>
<evidence type="ECO:0000256" key="1">
    <source>
        <dbReference type="ARBA" id="ARBA00004429"/>
    </source>
</evidence>
<dbReference type="Proteomes" id="UP000246569">
    <property type="component" value="Unassembled WGS sequence"/>
</dbReference>
<evidence type="ECO:0000256" key="4">
    <source>
        <dbReference type="ARBA" id="ARBA00022519"/>
    </source>
</evidence>
<keyword evidence="6 8" id="KW-1133">Transmembrane helix</keyword>
<evidence type="ECO:0000313" key="10">
    <source>
        <dbReference type="EMBL" id="PWV65869.1"/>
    </source>
</evidence>
<dbReference type="PROSITE" id="PS50928">
    <property type="entry name" value="ABC_TM1"/>
    <property type="match status" value="2"/>
</dbReference>
<dbReference type="GO" id="GO:0005886">
    <property type="term" value="C:plasma membrane"/>
    <property type="evidence" value="ECO:0007669"/>
    <property type="project" value="UniProtKB-SubCell"/>
</dbReference>
<feature type="transmembrane region" description="Helical" evidence="8">
    <location>
        <begin position="146"/>
        <end position="168"/>
    </location>
</feature>
<keyword evidence="2 8" id="KW-0813">Transport</keyword>
<evidence type="ECO:0000256" key="7">
    <source>
        <dbReference type="ARBA" id="ARBA00023136"/>
    </source>
</evidence>
<reference evidence="10 11" key="1">
    <citation type="submission" date="2018-05" db="EMBL/GenBank/DDBJ databases">
        <title>Genomic Encyclopedia of Type Strains, Phase IV (KMG-IV): sequencing the most valuable type-strain genomes for metagenomic binning, comparative biology and taxonomic classification.</title>
        <authorList>
            <person name="Goeker M."/>
        </authorList>
    </citation>
    <scope>NUCLEOTIDE SEQUENCE [LARGE SCALE GENOMIC DNA]</scope>
    <source>
        <strain evidence="10 11">DSM 23606</strain>
    </source>
</reference>
<feature type="transmembrane region" description="Helical" evidence="8">
    <location>
        <begin position="65"/>
        <end position="90"/>
    </location>
</feature>
<accession>A0A317N552</accession>
<feature type="transmembrane region" description="Helical" evidence="8">
    <location>
        <begin position="102"/>
        <end position="126"/>
    </location>
</feature>
<feature type="transmembrane region" description="Helical" evidence="8">
    <location>
        <begin position="205"/>
        <end position="227"/>
    </location>
</feature>
<dbReference type="Pfam" id="PF00528">
    <property type="entry name" value="BPD_transp_1"/>
    <property type="match status" value="2"/>
</dbReference>
<dbReference type="InterPro" id="IPR035906">
    <property type="entry name" value="MetI-like_sf"/>
</dbReference>
<sequence>MNALALPAPAGADAASSHGRRWTLLAVALAVPVALPLLVIAGGWLQHDPATWAHLLDTVLAELLLNTAFLLLSVGTAVTVLGAGLAWLSAACEFPGRRHFDWLLMLPLALPAYVLAFVAIDLLDFAGPVQSTLRAWFGPGRWLPPIRSRGGIVLVMSLALYPYVYLLARSAFLAQGARALEAARSLGCGPWRAFLRAAVPVARPAIIAGTTLALMETLADFGTVAVFNFDTFTTAIYKTWFGLFSLPAATQLASLLLLSVVLALGAERALRGRARYAAAGRAQGGERIVLRGVRGWLASGLCSGVLALGFVLPLSRLLYWALERGLADLDARYLERLLNTLGLGALAALLTVGAALLLALAVRRQPSLTVRLAVRLATLGYALPGSVLAVGLMITLTWVDRRLGELGDWLGLPLDAVLRGSVWALLIAYGVRFTAAAWGPVDAACERVRPSLIEAARGLGVHGSGLLRRVYLPLLRPGLLAAALLVLVDVVKEMPATLLLRPFGFDTLAIRIYEMTAEGDWAGAALPALTLVLAGLLPVILLVCRSAASPH</sequence>
<dbReference type="FunFam" id="1.10.3720.10:FF:000088">
    <property type="entry name" value="Iron(III) ABC transporter, permease protein"/>
    <property type="match status" value="1"/>
</dbReference>
<feature type="transmembrane region" description="Helical" evidence="8">
    <location>
        <begin position="416"/>
        <end position="439"/>
    </location>
</feature>
<feature type="domain" description="ABC transmembrane type-1" evidence="9">
    <location>
        <begin position="64"/>
        <end position="265"/>
    </location>
</feature>
<evidence type="ECO:0000256" key="8">
    <source>
        <dbReference type="RuleBase" id="RU363032"/>
    </source>
</evidence>
<proteinExistence type="inferred from homology"/>
<gene>
    <name evidence="10" type="ORF">C7443_101355</name>
</gene>
<feature type="transmembrane region" description="Helical" evidence="8">
    <location>
        <begin position="474"/>
        <end position="491"/>
    </location>
</feature>
<comment type="subcellular location">
    <subcellularLocation>
        <location evidence="1">Cell inner membrane</location>
        <topology evidence="1">Multi-pass membrane protein</topology>
    </subcellularLocation>
    <subcellularLocation>
        <location evidence="8">Cell membrane</location>
        <topology evidence="8">Multi-pass membrane protein</topology>
    </subcellularLocation>
</comment>
<dbReference type="EMBL" id="QGTJ01000001">
    <property type="protein sequence ID" value="PWV65869.1"/>
    <property type="molecule type" value="Genomic_DNA"/>
</dbReference>
<evidence type="ECO:0000256" key="2">
    <source>
        <dbReference type="ARBA" id="ARBA00022448"/>
    </source>
</evidence>
<evidence type="ECO:0000313" key="11">
    <source>
        <dbReference type="Proteomes" id="UP000246569"/>
    </source>
</evidence>
<feature type="transmembrane region" description="Helical" evidence="8">
    <location>
        <begin position="239"/>
        <end position="265"/>
    </location>
</feature>
<evidence type="ECO:0000256" key="5">
    <source>
        <dbReference type="ARBA" id="ARBA00022692"/>
    </source>
</evidence>
<keyword evidence="11" id="KW-1185">Reference proteome</keyword>
<dbReference type="PANTHER" id="PTHR43357:SF3">
    <property type="entry name" value="FE(3+)-TRANSPORT SYSTEM PERMEASE PROTEIN FBPB 2"/>
    <property type="match status" value="1"/>
</dbReference>
<feature type="transmembrane region" description="Helical" evidence="8">
    <location>
        <begin position="374"/>
        <end position="396"/>
    </location>
</feature>
<dbReference type="CDD" id="cd06261">
    <property type="entry name" value="TM_PBP2"/>
    <property type="match status" value="1"/>
</dbReference>
<evidence type="ECO:0000259" key="9">
    <source>
        <dbReference type="PROSITE" id="PS50928"/>
    </source>
</evidence>
<feature type="transmembrane region" description="Helical" evidence="8">
    <location>
        <begin position="341"/>
        <end position="362"/>
    </location>
</feature>
<evidence type="ECO:0000256" key="3">
    <source>
        <dbReference type="ARBA" id="ARBA00022475"/>
    </source>
</evidence>
<dbReference type="AlphaFoldDB" id="A0A317N552"/>
<keyword evidence="5 8" id="KW-0812">Transmembrane</keyword>
<feature type="transmembrane region" description="Helical" evidence="8">
    <location>
        <begin position="296"/>
        <end position="321"/>
    </location>
</feature>
<comment type="caution">
    <text evidence="10">The sequence shown here is derived from an EMBL/GenBank/DDBJ whole genome shotgun (WGS) entry which is preliminary data.</text>
</comment>
<protein>
    <submittedName>
        <fullName evidence="10">Iron(III) transport system permease protein</fullName>
    </submittedName>
</protein>
<evidence type="ECO:0000256" key="6">
    <source>
        <dbReference type="ARBA" id="ARBA00022989"/>
    </source>
</evidence>
<organism evidence="10 11">
    <name type="scientific">Plasticicumulans acidivorans</name>
    <dbReference type="NCBI Taxonomy" id="886464"/>
    <lineage>
        <taxon>Bacteria</taxon>
        <taxon>Pseudomonadati</taxon>
        <taxon>Pseudomonadota</taxon>
        <taxon>Gammaproteobacteria</taxon>
        <taxon>Candidatus Competibacteraceae</taxon>
        <taxon>Plasticicumulans</taxon>
    </lineage>
</organism>
<keyword evidence="4" id="KW-0997">Cell inner membrane</keyword>
<dbReference type="OrthoDB" id="9790211at2"/>
<dbReference type="PANTHER" id="PTHR43357">
    <property type="entry name" value="INNER MEMBRANE ABC TRANSPORTER PERMEASE PROTEIN YDCV"/>
    <property type="match status" value="1"/>
</dbReference>
<keyword evidence="7 8" id="KW-0472">Membrane</keyword>
<dbReference type="RefSeq" id="WP_110016857.1">
    <property type="nucleotide sequence ID" value="NZ_QGTJ01000001.1"/>
</dbReference>
<feature type="transmembrane region" description="Helical" evidence="8">
    <location>
        <begin position="521"/>
        <end position="544"/>
    </location>
</feature>
<comment type="similarity">
    <text evidence="8">Belongs to the binding-protein-dependent transport system permease family.</text>
</comment>
<feature type="transmembrane region" description="Helical" evidence="8">
    <location>
        <begin position="22"/>
        <end position="45"/>
    </location>
</feature>